<keyword evidence="5" id="KW-1185">Reference proteome</keyword>
<feature type="coiled-coil region" evidence="2">
    <location>
        <begin position="612"/>
        <end position="660"/>
    </location>
</feature>
<protein>
    <recommendedName>
        <fullName evidence="6">Eisosome protein 1</fullName>
    </recommendedName>
</protein>
<dbReference type="RefSeq" id="XP_037143921.1">
    <property type="nucleotide sequence ID" value="XM_037288026.1"/>
</dbReference>
<feature type="region of interest" description="Disordered" evidence="3">
    <location>
        <begin position="140"/>
        <end position="164"/>
    </location>
</feature>
<feature type="compositionally biased region" description="Polar residues" evidence="3">
    <location>
        <begin position="174"/>
        <end position="183"/>
    </location>
</feature>
<dbReference type="GeneID" id="59235891"/>
<proteinExistence type="inferred from homology"/>
<feature type="compositionally biased region" description="Basic and acidic residues" evidence="3">
    <location>
        <begin position="754"/>
        <end position="772"/>
    </location>
</feature>
<feature type="compositionally biased region" description="Low complexity" evidence="3">
    <location>
        <begin position="150"/>
        <end position="164"/>
    </location>
</feature>
<feature type="compositionally biased region" description="Basic and acidic residues" evidence="3">
    <location>
        <begin position="714"/>
        <end position="723"/>
    </location>
</feature>
<feature type="region of interest" description="Disordered" evidence="3">
    <location>
        <begin position="202"/>
        <end position="226"/>
    </location>
</feature>
<organism evidence="4 5">
    <name type="scientific">Zygotorulaspora mrakii</name>
    <name type="common">Zygosaccharomyces mrakii</name>
    <dbReference type="NCBI Taxonomy" id="42260"/>
    <lineage>
        <taxon>Eukaryota</taxon>
        <taxon>Fungi</taxon>
        <taxon>Dikarya</taxon>
        <taxon>Ascomycota</taxon>
        <taxon>Saccharomycotina</taxon>
        <taxon>Saccharomycetes</taxon>
        <taxon>Saccharomycetales</taxon>
        <taxon>Saccharomycetaceae</taxon>
        <taxon>Zygotorulaspora</taxon>
    </lineage>
</organism>
<dbReference type="Pfam" id="PF12757">
    <property type="entry name" value="Eisosome1"/>
    <property type="match status" value="1"/>
</dbReference>
<dbReference type="OrthoDB" id="4070583at2759"/>
<evidence type="ECO:0000256" key="2">
    <source>
        <dbReference type="SAM" id="Coils"/>
    </source>
</evidence>
<comment type="similarity">
    <text evidence="1">Belongs to the EIS1 family.</text>
</comment>
<feature type="compositionally biased region" description="Basic and acidic residues" evidence="3">
    <location>
        <begin position="845"/>
        <end position="866"/>
    </location>
</feature>
<feature type="region of interest" description="Disordered" evidence="3">
    <location>
        <begin position="694"/>
        <end position="729"/>
    </location>
</feature>
<dbReference type="InterPro" id="IPR024527">
    <property type="entry name" value="Eisosome1"/>
</dbReference>
<evidence type="ECO:0008006" key="6">
    <source>
        <dbReference type="Google" id="ProtNLM"/>
    </source>
</evidence>
<reference evidence="4 5" key="1">
    <citation type="submission" date="2020-07" db="EMBL/GenBank/DDBJ databases">
        <title>The yeast mating-type switching endonuclease HO is a domesticated member of an unorthodox homing genetic element family.</title>
        <authorList>
            <person name="Coughlan A.Y."/>
            <person name="Lombardi L."/>
            <person name="Braun-Galleani S."/>
            <person name="Martos A.R."/>
            <person name="Galeote V."/>
            <person name="Bigey F."/>
            <person name="Dequin S."/>
            <person name="Byrne K.P."/>
            <person name="Wolfe K.H."/>
        </authorList>
    </citation>
    <scope>NUCLEOTIDE SEQUENCE [LARGE SCALE GENOMIC DNA]</scope>
    <source>
        <strain evidence="4 5">NRRL Y-6702</strain>
    </source>
</reference>
<accession>A0A7H9B0Z8</accession>
<sequence>MSLVSTVNDQERNEILLAGAKTGSSIRDRKGGVYQTSGEPLSKEALYRAKLKYGVYESPATKTSTGVVEPRMASDIAANLANDNKVVITAYKRLYVDPGAASAATKVGVRGLEPVKKIEVAKIHEGSQSAATRAYSLVSNDSRTKKVTKSGSSTASRSRAHSLSSATHAYNANAQAVSAQQEKVNPKPKPLNMSKVLSGAERQAEKRIHDRTTPSRENFSYGLRTDAPNKAAGNSVLLTKEALQRMSSRIESSVIEREADPYRLAENAAFAVRNIDPKTLMDPEYQENEKKREEYLKLLTSQQVLARARENAEKELKLIEAMDHNKLLFGNEKFNEAALEHVKKNNEKKLPYQNKINMGGGLWLAPDEIDNIAKNMVSPLLGEVSERADNQRATDLDIKERTDAYKQGYAEWISLQTTKLRNNETYVASSESRIAKEKQGAQDKATKRFASLIRKNDEKLAEINKELEETTQLQSNLETELQQLLKSKAKENEAMIANFDQSIDKDLEEARKEQEELLKPYHDAVQEAEEEHERLIAEKETINIEISKLHKSIDNHNVMLLKYQRGIVSYDEQQEQEIGNLETLGQTKDELHEDLNLNVIKQAREVKEQAAISTEEARLKQLEVEMIVNERKSQLNATEIELKKEQLKMLEVMKDAAEARGDEKLDEERIKVLIGMPYDEFIKQHKDLQTSVAEELKNPPVSEDLDEEDEVDEDLGKNVKENDQSIVDSNQSVVAASGVIDGTTPTHAVQSKPGEAENTKTEVKTTEAKADEPTWSEKFFIGSENAKRKKVLDKQTAPAGSALTKSSPTKDDPVKNNLAPTFSGFSQGSIADDVPNAKEATQESDDIHNSSEPEEKNKDSYFKEVF</sequence>
<gene>
    <name evidence="4" type="ORF">HG535_0C05470</name>
</gene>
<dbReference type="PANTHER" id="PTHR28298:SF1">
    <property type="entry name" value="EISOSOME PROTEIN 1"/>
    <property type="match status" value="1"/>
</dbReference>
<evidence type="ECO:0000256" key="1">
    <source>
        <dbReference type="ARBA" id="ARBA00008528"/>
    </source>
</evidence>
<dbReference type="PANTHER" id="PTHR28298">
    <property type="entry name" value="EISOSOME PROTEIN 1"/>
    <property type="match status" value="1"/>
</dbReference>
<evidence type="ECO:0000313" key="5">
    <source>
        <dbReference type="Proteomes" id="UP000509704"/>
    </source>
</evidence>
<dbReference type="KEGG" id="zmk:HG535_0C05470"/>
<feature type="coiled-coil region" evidence="2">
    <location>
        <begin position="453"/>
        <end position="545"/>
    </location>
</feature>
<dbReference type="EMBL" id="CP058606">
    <property type="protein sequence ID" value="QLG72193.1"/>
    <property type="molecule type" value="Genomic_DNA"/>
</dbReference>
<dbReference type="Proteomes" id="UP000509704">
    <property type="component" value="Chromosome 3"/>
</dbReference>
<feature type="compositionally biased region" description="Polar residues" evidence="3">
    <location>
        <begin position="818"/>
        <end position="829"/>
    </location>
</feature>
<name>A0A7H9B0Z8_ZYGMR</name>
<feature type="compositionally biased region" description="Acidic residues" evidence="3">
    <location>
        <begin position="703"/>
        <end position="713"/>
    </location>
</feature>
<feature type="compositionally biased region" description="Basic and acidic residues" evidence="3">
    <location>
        <begin position="202"/>
        <end position="214"/>
    </location>
</feature>
<evidence type="ECO:0000256" key="3">
    <source>
        <dbReference type="SAM" id="MobiDB-lite"/>
    </source>
</evidence>
<dbReference type="GO" id="GO:0070941">
    <property type="term" value="P:eisosome assembly"/>
    <property type="evidence" value="ECO:0007669"/>
    <property type="project" value="TreeGrafter"/>
</dbReference>
<feature type="region of interest" description="Disordered" evidence="3">
    <location>
        <begin position="174"/>
        <end position="193"/>
    </location>
</feature>
<dbReference type="AlphaFoldDB" id="A0A7H9B0Z8"/>
<evidence type="ECO:0000313" key="4">
    <source>
        <dbReference type="EMBL" id="QLG72193.1"/>
    </source>
</evidence>
<feature type="region of interest" description="Disordered" evidence="3">
    <location>
        <begin position="741"/>
        <end position="866"/>
    </location>
</feature>
<keyword evidence="2" id="KW-0175">Coiled coil</keyword>